<dbReference type="OrthoDB" id="1667587at2759"/>
<dbReference type="Pfam" id="PF21032">
    <property type="entry name" value="PROPPIN"/>
    <property type="match status" value="2"/>
</dbReference>
<keyword evidence="1" id="KW-0853">WD repeat</keyword>
<dbReference type="STRING" id="1314790.A0A1Y1Z4C4"/>
<dbReference type="InterPro" id="IPR048720">
    <property type="entry name" value="PROPPIN"/>
</dbReference>
<dbReference type="InterPro" id="IPR001680">
    <property type="entry name" value="WD40_rpt"/>
</dbReference>
<dbReference type="GO" id="GO:0005737">
    <property type="term" value="C:cytoplasm"/>
    <property type="evidence" value="ECO:0007669"/>
    <property type="project" value="UniProtKB-ARBA"/>
</dbReference>
<dbReference type="AlphaFoldDB" id="A0A1Y1Z4C4"/>
<name>A0A1Y1Z4C4_9FUNG</name>
<reference evidence="4 5" key="1">
    <citation type="submission" date="2016-07" db="EMBL/GenBank/DDBJ databases">
        <title>Pervasive Adenine N6-methylation of Active Genes in Fungi.</title>
        <authorList>
            <consortium name="DOE Joint Genome Institute"/>
            <person name="Mondo S.J."/>
            <person name="Dannebaum R.O."/>
            <person name="Kuo R.C."/>
            <person name="Labutti K."/>
            <person name="Haridas S."/>
            <person name="Kuo A."/>
            <person name="Salamov A."/>
            <person name="Ahrendt S.R."/>
            <person name="Lipzen A."/>
            <person name="Sullivan W."/>
            <person name="Andreopoulos W.B."/>
            <person name="Clum A."/>
            <person name="Lindquist E."/>
            <person name="Daum C."/>
            <person name="Ramamoorthy G.K."/>
            <person name="Gryganskyi A."/>
            <person name="Culley D."/>
            <person name="Magnuson J.K."/>
            <person name="James T.Y."/>
            <person name="O'Malley M.A."/>
            <person name="Stajich J.E."/>
            <person name="Spatafora J.W."/>
            <person name="Visel A."/>
            <person name="Grigoriev I.V."/>
        </authorList>
    </citation>
    <scope>NUCLEOTIDE SEQUENCE [LARGE SCALE GENOMIC DNA]</scope>
    <source>
        <strain evidence="4 5">CBS 931.73</strain>
    </source>
</reference>
<keyword evidence="2" id="KW-0677">Repeat</keyword>
<evidence type="ECO:0000256" key="3">
    <source>
        <dbReference type="ARBA" id="ARBA00025740"/>
    </source>
</evidence>
<dbReference type="InterPro" id="IPR015943">
    <property type="entry name" value="WD40/YVTN_repeat-like_dom_sf"/>
</dbReference>
<evidence type="ECO:0000313" key="4">
    <source>
        <dbReference type="EMBL" id="ORY05100.1"/>
    </source>
</evidence>
<comment type="caution">
    <text evidence="4">The sequence shown here is derived from an EMBL/GenBank/DDBJ whole genome shotgun (WGS) entry which is preliminary data.</text>
</comment>
<sequence>MSFENYYSSSLIDSRDLLYVGFNQDHDCFAVGLNNGFRIYSCDPVKEKARKEFEDGGIRIVEMLFRSNYLAIVGGGKNPRYSPNKVVIWDDLKGKGIIELEFRSEVKNVKLRGDRIVVVLENRIFVYTLCATPQKLQVYETADNAKGLVALSSSQEFSILAFPGKKLGHLQVVDLNAVAPPLDPTSLPDYLTDQTFPGADLGYSTINRYATTSLCSMPTQPKSHTIRRYSKPSSHPTNIACGSTSNMSIIAAHTTALSVMAISPDGAKIATASIKGTLIRVFDSSSGMLLNELRRGFDRAEIYSIAFSRDGARLCVSSDKGTVHIFNLEFECTARSNTLAYYRMLHIRELVTYPAATGNRLSSLSFMKELLPKYFSSEWSFAHFHMATEGRWICGFGPEENTVIAVCADGSSCKISFDLHQGGECERESHVRFLDWE</sequence>
<evidence type="ECO:0000256" key="1">
    <source>
        <dbReference type="ARBA" id="ARBA00022574"/>
    </source>
</evidence>
<dbReference type="FunCoup" id="A0A1Y1Z4C4">
    <property type="interactions" value="525"/>
</dbReference>
<proteinExistence type="inferred from homology"/>
<dbReference type="Gene3D" id="2.130.10.10">
    <property type="entry name" value="YVTN repeat-like/Quinoprotein amine dehydrogenase"/>
    <property type="match status" value="1"/>
</dbReference>
<protein>
    <submittedName>
        <fullName evidence="4">WD40 repeat-like protein</fullName>
    </submittedName>
</protein>
<evidence type="ECO:0000256" key="2">
    <source>
        <dbReference type="ARBA" id="ARBA00022737"/>
    </source>
</evidence>
<dbReference type="SMART" id="SM00320">
    <property type="entry name" value="WD40"/>
    <property type="match status" value="2"/>
</dbReference>
<dbReference type="PANTHER" id="PTHR11227">
    <property type="entry name" value="WD-REPEAT PROTEIN INTERACTING WITH PHOSPHOINOSIDES WIPI -RELATED"/>
    <property type="match status" value="1"/>
</dbReference>
<comment type="similarity">
    <text evidence="3">Belongs to the WD repeat PROPPIN family.</text>
</comment>
<accession>A0A1Y1Z4C4</accession>
<keyword evidence="5" id="KW-1185">Reference proteome</keyword>
<gene>
    <name evidence="4" type="ORF">K493DRAFT_404454</name>
</gene>
<dbReference type="InParanoid" id="A0A1Y1Z4C4"/>
<dbReference type="SUPFAM" id="SSF50978">
    <property type="entry name" value="WD40 repeat-like"/>
    <property type="match status" value="1"/>
</dbReference>
<dbReference type="InterPro" id="IPR036322">
    <property type="entry name" value="WD40_repeat_dom_sf"/>
</dbReference>
<dbReference type="Proteomes" id="UP000193498">
    <property type="component" value="Unassembled WGS sequence"/>
</dbReference>
<evidence type="ECO:0000313" key="5">
    <source>
        <dbReference type="Proteomes" id="UP000193498"/>
    </source>
</evidence>
<dbReference type="EMBL" id="MCFE01000028">
    <property type="protein sequence ID" value="ORY05100.1"/>
    <property type="molecule type" value="Genomic_DNA"/>
</dbReference>
<organism evidence="4 5">
    <name type="scientific">Basidiobolus meristosporus CBS 931.73</name>
    <dbReference type="NCBI Taxonomy" id="1314790"/>
    <lineage>
        <taxon>Eukaryota</taxon>
        <taxon>Fungi</taxon>
        <taxon>Fungi incertae sedis</taxon>
        <taxon>Zoopagomycota</taxon>
        <taxon>Entomophthoromycotina</taxon>
        <taxon>Basidiobolomycetes</taxon>
        <taxon>Basidiobolales</taxon>
        <taxon>Basidiobolaceae</taxon>
        <taxon>Basidiobolus</taxon>
    </lineage>
</organism>